<accession>A0A7X2XTC3</accession>
<dbReference type="Pfam" id="PF01765">
    <property type="entry name" value="RRF"/>
    <property type="match status" value="1"/>
</dbReference>
<evidence type="ECO:0000313" key="8">
    <source>
        <dbReference type="Proteomes" id="UP000466388"/>
    </source>
</evidence>
<dbReference type="Proteomes" id="UP000466388">
    <property type="component" value="Unassembled WGS sequence"/>
</dbReference>
<comment type="subcellular location">
    <subcellularLocation>
        <location evidence="1 5">Cytoplasm</location>
    </subcellularLocation>
</comment>
<dbReference type="SUPFAM" id="SSF55194">
    <property type="entry name" value="Ribosome recycling factor, RRF"/>
    <property type="match status" value="1"/>
</dbReference>
<dbReference type="GO" id="GO:0005737">
    <property type="term" value="C:cytoplasm"/>
    <property type="evidence" value="ECO:0007669"/>
    <property type="project" value="UniProtKB-SubCell"/>
</dbReference>
<evidence type="ECO:0000256" key="2">
    <source>
        <dbReference type="ARBA" id="ARBA00005912"/>
    </source>
</evidence>
<dbReference type="NCBIfam" id="TIGR00496">
    <property type="entry name" value="frr"/>
    <property type="match status" value="1"/>
</dbReference>
<keyword evidence="8" id="KW-1185">Reference proteome</keyword>
<comment type="function">
    <text evidence="5">Responsible for the release of ribosomes from messenger RNA at the termination of protein biosynthesis. May increase the efficiency of translation by recycling ribosomes from one round of translation to another.</text>
</comment>
<dbReference type="RefSeq" id="WP_343031749.1">
    <property type="nucleotide sequence ID" value="NZ_WNJO01000001.1"/>
</dbReference>
<comment type="similarity">
    <text evidence="2 5">Belongs to the RRF family.</text>
</comment>
<keyword evidence="4 5" id="KW-0648">Protein biosynthesis</keyword>
<dbReference type="AlphaFoldDB" id="A0A7X2XTC3"/>
<dbReference type="InterPro" id="IPR002661">
    <property type="entry name" value="Ribosome_recyc_fac"/>
</dbReference>
<dbReference type="InterPro" id="IPR023584">
    <property type="entry name" value="Ribosome_recyc_fac_dom"/>
</dbReference>
<dbReference type="HAMAP" id="MF_00040">
    <property type="entry name" value="RRF"/>
    <property type="match status" value="1"/>
</dbReference>
<name>A0A7X2XTC3_9LACO</name>
<dbReference type="Gene3D" id="1.10.132.20">
    <property type="entry name" value="Ribosome-recycling factor"/>
    <property type="match status" value="1"/>
</dbReference>
<evidence type="ECO:0000313" key="7">
    <source>
        <dbReference type="EMBL" id="MTV81293.1"/>
    </source>
</evidence>
<proteinExistence type="inferred from homology"/>
<reference evidence="7 8" key="1">
    <citation type="submission" date="2019-11" db="EMBL/GenBank/DDBJ databases">
        <title>Lactobacillus sp. nov. CRM56-3, isolated from fermented tea leaves.</title>
        <authorList>
            <person name="Phuengjayaem S."/>
            <person name="Tanasupawat S."/>
        </authorList>
    </citation>
    <scope>NUCLEOTIDE SEQUENCE [LARGE SCALE GENOMIC DNA]</scope>
    <source>
        <strain evidence="7 8">CRM56-3</strain>
    </source>
</reference>
<dbReference type="FunFam" id="3.30.1360.40:FF:000001">
    <property type="entry name" value="Ribosome-recycling factor"/>
    <property type="match status" value="1"/>
</dbReference>
<evidence type="ECO:0000256" key="4">
    <source>
        <dbReference type="ARBA" id="ARBA00022917"/>
    </source>
</evidence>
<protein>
    <recommendedName>
        <fullName evidence="5">Ribosome-recycling factor</fullName>
        <shortName evidence="5">RRF</shortName>
    </recommendedName>
    <alternativeName>
        <fullName evidence="5">Ribosome-releasing factor</fullName>
    </alternativeName>
</protein>
<dbReference type="EMBL" id="WNJO01000001">
    <property type="protein sequence ID" value="MTV81293.1"/>
    <property type="molecule type" value="Genomic_DNA"/>
</dbReference>
<evidence type="ECO:0000259" key="6">
    <source>
        <dbReference type="Pfam" id="PF01765"/>
    </source>
</evidence>
<evidence type="ECO:0000256" key="3">
    <source>
        <dbReference type="ARBA" id="ARBA00022490"/>
    </source>
</evidence>
<evidence type="ECO:0000256" key="1">
    <source>
        <dbReference type="ARBA" id="ARBA00004496"/>
    </source>
</evidence>
<dbReference type="FunFam" id="1.10.132.20:FF:000001">
    <property type="entry name" value="Ribosome-recycling factor"/>
    <property type="match status" value="1"/>
</dbReference>
<sequence>MKLANPIIDEAKDKMNKAEQVLSREFGTIRAGRANASLLSRVTVEYYGVETPINQVASITTPEPRVIMVTPFDKTALQDVEKGIMESDLGITPANDGTAIRLVVPQLTEERRKELAKQVRGVAENGKVAVRNVRREAMDSLKKGHKNGDFTDDEVHRLEKDVQKVTDEAIKQIDKLTDDKEQEIISG</sequence>
<dbReference type="GO" id="GO:0006415">
    <property type="term" value="P:translational termination"/>
    <property type="evidence" value="ECO:0007669"/>
    <property type="project" value="UniProtKB-UniRule"/>
</dbReference>
<gene>
    <name evidence="5" type="primary">frr</name>
    <name evidence="7" type="ORF">GM612_01320</name>
</gene>
<dbReference type="CDD" id="cd00520">
    <property type="entry name" value="RRF"/>
    <property type="match status" value="1"/>
</dbReference>
<dbReference type="InterPro" id="IPR036191">
    <property type="entry name" value="RRF_sf"/>
</dbReference>
<dbReference type="Gene3D" id="3.30.1360.40">
    <property type="match status" value="1"/>
</dbReference>
<dbReference type="GO" id="GO:0043023">
    <property type="term" value="F:ribosomal large subunit binding"/>
    <property type="evidence" value="ECO:0007669"/>
    <property type="project" value="TreeGrafter"/>
</dbReference>
<dbReference type="PANTHER" id="PTHR20982">
    <property type="entry name" value="RIBOSOME RECYCLING FACTOR"/>
    <property type="match status" value="1"/>
</dbReference>
<organism evidence="7 8">
    <name type="scientific">Secundilactobacillus folii</name>
    <dbReference type="NCBI Taxonomy" id="2678357"/>
    <lineage>
        <taxon>Bacteria</taxon>
        <taxon>Bacillati</taxon>
        <taxon>Bacillota</taxon>
        <taxon>Bacilli</taxon>
        <taxon>Lactobacillales</taxon>
        <taxon>Lactobacillaceae</taxon>
        <taxon>Secundilactobacillus</taxon>
    </lineage>
</organism>
<keyword evidence="3 5" id="KW-0963">Cytoplasm</keyword>
<dbReference type="PANTHER" id="PTHR20982:SF3">
    <property type="entry name" value="MITOCHONDRIAL RIBOSOME RECYCLING FACTOR PSEUDO 1"/>
    <property type="match status" value="1"/>
</dbReference>
<evidence type="ECO:0000256" key="5">
    <source>
        <dbReference type="HAMAP-Rule" id="MF_00040"/>
    </source>
</evidence>
<comment type="caution">
    <text evidence="7">The sequence shown here is derived from an EMBL/GenBank/DDBJ whole genome shotgun (WGS) entry which is preliminary data.</text>
</comment>
<feature type="domain" description="Ribosome recycling factor" evidence="6">
    <location>
        <begin position="23"/>
        <end position="184"/>
    </location>
</feature>